<dbReference type="Proteomes" id="UP000470404">
    <property type="component" value="Unassembled WGS sequence"/>
</dbReference>
<dbReference type="STRING" id="112413.SAMN05421854_101814"/>
<dbReference type="AlphaFoldDB" id="A0A1I5EUS5"/>
<accession>A0A1I5EUS5</accession>
<sequence>MAAHWTPRDEAELTAGWQLWLALGSCAWPGPGWDGTPAEAVRGLERCFTTCDEILAAYDRPDSAVAGLVRSMILAANWTLELWRDDADPLDSERAALLHADLAAFFDHAESVRTLLAAGGGWASLPL</sequence>
<name>A0A1I5EUS5_9PSEU</name>
<keyword evidence="4" id="KW-1185">Reference proteome</keyword>
<gene>
    <name evidence="1" type="ORF">G3I59_28955</name>
    <name evidence="2" type="ORF">SAMN05421854_101814</name>
</gene>
<dbReference type="Proteomes" id="UP000199137">
    <property type="component" value="Unassembled WGS sequence"/>
</dbReference>
<dbReference type="RefSeq" id="WP_067578483.1">
    <property type="nucleotide sequence ID" value="NZ_FOWC01000001.1"/>
</dbReference>
<dbReference type="EMBL" id="JAAGNC010000146">
    <property type="protein sequence ID" value="NEC59502.1"/>
    <property type="molecule type" value="Genomic_DNA"/>
</dbReference>
<organism evidence="2 3">
    <name type="scientific">Amycolatopsis rubida</name>
    <dbReference type="NCBI Taxonomy" id="112413"/>
    <lineage>
        <taxon>Bacteria</taxon>
        <taxon>Bacillati</taxon>
        <taxon>Actinomycetota</taxon>
        <taxon>Actinomycetes</taxon>
        <taxon>Pseudonocardiales</taxon>
        <taxon>Pseudonocardiaceae</taxon>
        <taxon>Amycolatopsis</taxon>
    </lineage>
</organism>
<evidence type="ECO:0000313" key="3">
    <source>
        <dbReference type="Proteomes" id="UP000199137"/>
    </source>
</evidence>
<evidence type="ECO:0000313" key="4">
    <source>
        <dbReference type="Proteomes" id="UP000470404"/>
    </source>
</evidence>
<dbReference type="EMBL" id="FOWC01000001">
    <property type="protein sequence ID" value="SFO15187.1"/>
    <property type="molecule type" value="Genomic_DNA"/>
</dbReference>
<protein>
    <submittedName>
        <fullName evidence="2">Uncharacterized protein</fullName>
    </submittedName>
</protein>
<reference evidence="2 3" key="1">
    <citation type="submission" date="2016-10" db="EMBL/GenBank/DDBJ databases">
        <authorList>
            <person name="de Groot N.N."/>
        </authorList>
    </citation>
    <scope>NUCLEOTIDE SEQUENCE [LARGE SCALE GENOMIC DNA]</scope>
    <source>
        <strain evidence="2 3">DSM 44637</strain>
    </source>
</reference>
<evidence type="ECO:0000313" key="1">
    <source>
        <dbReference type="EMBL" id="NEC59502.1"/>
    </source>
</evidence>
<proteinExistence type="predicted"/>
<reference evidence="1 4" key="2">
    <citation type="submission" date="2020-01" db="EMBL/GenBank/DDBJ databases">
        <title>Insect and environment-associated Actinomycetes.</title>
        <authorList>
            <person name="Currrie C."/>
            <person name="Chevrette M."/>
            <person name="Carlson C."/>
            <person name="Stubbendieck R."/>
            <person name="Wendt-Pienkowski E."/>
        </authorList>
    </citation>
    <scope>NUCLEOTIDE SEQUENCE [LARGE SCALE GENOMIC DNA]</scope>
    <source>
        <strain evidence="1 4">SID8386</strain>
    </source>
</reference>
<evidence type="ECO:0000313" key="2">
    <source>
        <dbReference type="EMBL" id="SFO15187.1"/>
    </source>
</evidence>